<proteinExistence type="predicted"/>
<organism evidence="1 2">
    <name type="scientific">Dehalobacter restrictus</name>
    <dbReference type="NCBI Taxonomy" id="55583"/>
    <lineage>
        <taxon>Bacteria</taxon>
        <taxon>Bacillati</taxon>
        <taxon>Bacillota</taxon>
        <taxon>Clostridia</taxon>
        <taxon>Eubacteriales</taxon>
        <taxon>Desulfitobacteriaceae</taxon>
        <taxon>Dehalobacter</taxon>
    </lineage>
</organism>
<name>A0A857DMB7_9FIRM</name>
<gene>
    <name evidence="1" type="ORF">GQ588_13555</name>
</gene>
<evidence type="ECO:0000313" key="1">
    <source>
        <dbReference type="EMBL" id="QHA01592.1"/>
    </source>
</evidence>
<dbReference type="InterPro" id="IPR024209">
    <property type="entry name" value="CDIF630_02480-like"/>
</dbReference>
<accession>A0A857DMB7</accession>
<dbReference type="Pfam" id="PF12655">
    <property type="entry name" value="CDIF630_02480-like"/>
    <property type="match status" value="1"/>
</dbReference>
<evidence type="ECO:0000313" key="2">
    <source>
        <dbReference type="Proteomes" id="UP000430508"/>
    </source>
</evidence>
<dbReference type="AlphaFoldDB" id="A0A857DMB7"/>
<dbReference type="EMBL" id="CP046996">
    <property type="protein sequence ID" value="QHA01592.1"/>
    <property type="molecule type" value="Genomic_DNA"/>
</dbReference>
<reference evidence="1 2" key="1">
    <citation type="submission" date="2019-12" db="EMBL/GenBank/DDBJ databases">
        <title>Sequence classification of anaerobic respiratory reductive dehalogenases: First we see many, then we see few.</title>
        <authorList>
            <person name="Molenda O."/>
            <person name="Puentes Jacome L.A."/>
            <person name="Cao X."/>
            <person name="Nesbo C.L."/>
            <person name="Tang S."/>
            <person name="Morson N."/>
            <person name="Patron J."/>
            <person name="Lomheim L."/>
            <person name="Wishart D.S."/>
            <person name="Edwards E.A."/>
        </authorList>
    </citation>
    <scope>NUCLEOTIDE SEQUENCE [LARGE SCALE GENOMIC DNA]</scope>
    <source>
        <strain evidence="1 2">12DCA</strain>
    </source>
</reference>
<dbReference type="RefSeq" id="WP_015044768.1">
    <property type="nucleotide sequence ID" value="NZ_CP046996.1"/>
</dbReference>
<protein>
    <submittedName>
        <fullName evidence="1">DUF3787 domain-containing protein</fullName>
    </submittedName>
</protein>
<dbReference type="Proteomes" id="UP000430508">
    <property type="component" value="Chromosome"/>
</dbReference>
<sequence length="56" mass="6366">MANNKKKETFMANPVEKHTTAAWDSRFETKKPVSNVGIPGELEVRNAKEYVDSNEK</sequence>